<feature type="repeat" description="WD" evidence="3">
    <location>
        <begin position="557"/>
        <end position="596"/>
    </location>
</feature>
<evidence type="ECO:0000313" key="6">
    <source>
        <dbReference type="EMBL" id="KNC50864.1"/>
    </source>
</evidence>
<evidence type="ECO:0000256" key="1">
    <source>
        <dbReference type="ARBA" id="ARBA00022574"/>
    </source>
</evidence>
<protein>
    <recommendedName>
        <fullName evidence="5">Anaphase-promoting complex subunit 4-like WD40 domain-containing protein</fullName>
    </recommendedName>
</protein>
<evidence type="ECO:0000313" key="7">
    <source>
        <dbReference type="Proteomes" id="UP000054408"/>
    </source>
</evidence>
<dbReference type="InterPro" id="IPR024977">
    <property type="entry name" value="Apc4-like_WD40_dom"/>
</dbReference>
<keyword evidence="7" id="KW-1185">Reference proteome</keyword>
<dbReference type="InterPro" id="IPR001680">
    <property type="entry name" value="WD40_rpt"/>
</dbReference>
<evidence type="ECO:0000259" key="5">
    <source>
        <dbReference type="Pfam" id="PF12894"/>
    </source>
</evidence>
<dbReference type="eggNOG" id="KOG0265">
    <property type="taxonomic scope" value="Eukaryota"/>
</dbReference>
<dbReference type="Pfam" id="PF00400">
    <property type="entry name" value="WD40"/>
    <property type="match status" value="3"/>
</dbReference>
<feature type="repeat" description="WD" evidence="3">
    <location>
        <begin position="483"/>
        <end position="507"/>
    </location>
</feature>
<keyword evidence="2" id="KW-0677">Repeat</keyword>
<dbReference type="EMBL" id="GL349463">
    <property type="protein sequence ID" value="KNC50864.1"/>
    <property type="molecule type" value="Genomic_DNA"/>
</dbReference>
<dbReference type="PRINTS" id="PR00320">
    <property type="entry name" value="GPROTEINBRPT"/>
</dbReference>
<feature type="domain" description="Anaphase-promoting complex subunit 4-like WD40" evidence="5">
    <location>
        <begin position="417"/>
        <end position="468"/>
    </location>
</feature>
<feature type="compositionally biased region" description="Polar residues" evidence="4">
    <location>
        <begin position="802"/>
        <end position="812"/>
    </location>
</feature>
<dbReference type="PANTHER" id="PTHR22847:SF637">
    <property type="entry name" value="WD REPEAT DOMAIN 5B"/>
    <property type="match status" value="1"/>
</dbReference>
<organism evidence="6 7">
    <name type="scientific">Thecamonas trahens ATCC 50062</name>
    <dbReference type="NCBI Taxonomy" id="461836"/>
    <lineage>
        <taxon>Eukaryota</taxon>
        <taxon>Apusozoa</taxon>
        <taxon>Apusomonadida</taxon>
        <taxon>Apusomonadidae</taxon>
        <taxon>Thecamonas</taxon>
    </lineage>
</organism>
<dbReference type="InterPro" id="IPR019775">
    <property type="entry name" value="WD40_repeat_CS"/>
</dbReference>
<dbReference type="PROSITE" id="PS50294">
    <property type="entry name" value="WD_REPEATS_REGION"/>
    <property type="match status" value="2"/>
</dbReference>
<dbReference type="Proteomes" id="UP000054408">
    <property type="component" value="Unassembled WGS sequence"/>
</dbReference>
<keyword evidence="1 3" id="KW-0853">WD repeat</keyword>
<name>A0A0L0DF01_THETB</name>
<dbReference type="InterPro" id="IPR036322">
    <property type="entry name" value="WD40_repeat_dom_sf"/>
</dbReference>
<dbReference type="GO" id="GO:1990234">
    <property type="term" value="C:transferase complex"/>
    <property type="evidence" value="ECO:0007669"/>
    <property type="project" value="UniProtKB-ARBA"/>
</dbReference>
<dbReference type="RefSeq" id="XP_013756572.1">
    <property type="nucleotide sequence ID" value="XM_013901118.1"/>
</dbReference>
<reference evidence="6 7" key="1">
    <citation type="submission" date="2010-05" db="EMBL/GenBank/DDBJ databases">
        <title>The Genome Sequence of Thecamonas trahens ATCC 50062.</title>
        <authorList>
            <consortium name="The Broad Institute Genome Sequencing Platform"/>
            <person name="Russ C."/>
            <person name="Cuomo C."/>
            <person name="Shea T."/>
            <person name="Young S.K."/>
            <person name="Zeng Q."/>
            <person name="Koehrsen M."/>
            <person name="Haas B."/>
            <person name="Borodovsky M."/>
            <person name="Guigo R."/>
            <person name="Alvarado L."/>
            <person name="Berlin A."/>
            <person name="Bochicchio J."/>
            <person name="Borenstein D."/>
            <person name="Chapman S."/>
            <person name="Chen Z."/>
            <person name="Freedman E."/>
            <person name="Gellesch M."/>
            <person name="Goldberg J."/>
            <person name="Griggs A."/>
            <person name="Gujja S."/>
            <person name="Heilman E."/>
            <person name="Heiman D."/>
            <person name="Hepburn T."/>
            <person name="Howarth C."/>
            <person name="Jen D."/>
            <person name="Larson L."/>
            <person name="Mehta T."/>
            <person name="Park D."/>
            <person name="Pearson M."/>
            <person name="Roberts A."/>
            <person name="Saif S."/>
            <person name="Shenoy N."/>
            <person name="Sisk P."/>
            <person name="Stolte C."/>
            <person name="Sykes S."/>
            <person name="Thomson T."/>
            <person name="Walk T."/>
            <person name="White J."/>
            <person name="Yandava C."/>
            <person name="Burger G."/>
            <person name="Gray M.W."/>
            <person name="Holland P.W.H."/>
            <person name="King N."/>
            <person name="Lang F.B.F."/>
            <person name="Roger A.J."/>
            <person name="Ruiz-Trillo I."/>
            <person name="Lander E."/>
            <person name="Nusbaum C."/>
        </authorList>
    </citation>
    <scope>NUCLEOTIDE SEQUENCE [LARGE SCALE GENOMIC DNA]</scope>
    <source>
        <strain evidence="6 7">ATCC 50062</strain>
    </source>
</reference>
<feature type="non-terminal residue" evidence="6">
    <location>
        <position position="833"/>
    </location>
</feature>
<dbReference type="OMA" id="TLLRMWN"/>
<dbReference type="OrthoDB" id="674604at2759"/>
<evidence type="ECO:0000256" key="2">
    <source>
        <dbReference type="ARBA" id="ARBA00022737"/>
    </source>
</evidence>
<dbReference type="STRING" id="461836.A0A0L0DF01"/>
<evidence type="ECO:0000256" key="3">
    <source>
        <dbReference type="PROSITE-ProRule" id="PRU00221"/>
    </source>
</evidence>
<feature type="repeat" description="WD" evidence="3">
    <location>
        <begin position="598"/>
        <end position="630"/>
    </location>
</feature>
<dbReference type="PROSITE" id="PS00678">
    <property type="entry name" value="WD_REPEATS_1"/>
    <property type="match status" value="4"/>
</dbReference>
<proteinExistence type="predicted"/>
<dbReference type="AlphaFoldDB" id="A0A0L0DF01"/>
<dbReference type="PANTHER" id="PTHR22847">
    <property type="entry name" value="WD40 REPEAT PROTEIN"/>
    <property type="match status" value="1"/>
</dbReference>
<evidence type="ECO:0000256" key="4">
    <source>
        <dbReference type="SAM" id="MobiDB-lite"/>
    </source>
</evidence>
<accession>A0A0L0DF01</accession>
<dbReference type="InterPro" id="IPR020472">
    <property type="entry name" value="WD40_PAC1"/>
</dbReference>
<feature type="repeat" description="WD" evidence="3">
    <location>
        <begin position="61"/>
        <end position="95"/>
    </location>
</feature>
<feature type="repeat" description="WD" evidence="3">
    <location>
        <begin position="416"/>
        <end position="457"/>
    </location>
</feature>
<dbReference type="Gene3D" id="2.130.10.10">
    <property type="entry name" value="YVTN repeat-like/Quinoprotein amine dehydrogenase"/>
    <property type="match status" value="4"/>
</dbReference>
<feature type="region of interest" description="Disordered" evidence="4">
    <location>
        <begin position="793"/>
        <end position="833"/>
    </location>
</feature>
<dbReference type="InterPro" id="IPR015943">
    <property type="entry name" value="WD40/YVTN_repeat-like_dom_sf"/>
</dbReference>
<dbReference type="PROSITE" id="PS50082">
    <property type="entry name" value="WD_REPEATS_2"/>
    <property type="match status" value="5"/>
</dbReference>
<dbReference type="SMART" id="SM00320">
    <property type="entry name" value="WD40"/>
    <property type="match status" value="11"/>
</dbReference>
<dbReference type="GeneID" id="25566102"/>
<gene>
    <name evidence="6" type="ORF">AMSG_07094</name>
</gene>
<dbReference type="Pfam" id="PF12894">
    <property type="entry name" value="ANAPC4_WD40"/>
    <property type="match status" value="1"/>
</dbReference>
<sequence>MFQFASKVRLGQRRLEESNALLCHAYAEHASTLVGGTSMGPLALFRTRRAFETDASGCLLVEGHVGSVTNVVYDADIKLVVSSSADASLRIWDVEPQAGAKMCIQTLRGHKGTVLGCMTHYGSMILSYSIDGSVMVWAVDPASRPFKYPVFVLSQRIQVTSSPKRSIPLPWVTAIDFAATRASVSGTLIVAHTDGAIDTYRAVRKRGSRAAALKVPYFEHDASWPFLHKQGAYVIKWVARDNIVFTLSFENVVKMIDISTGQVIVSQDHPHEKPFTSCAYNSSTEELYLIDESETVFVWFLNTRRALASFAFTHGPLTSISLTDAGHVRLTSPESAELWHVEHFERLVEHRGHTAPIGAMGGIVRTSSEGAAASGVGAKSESVDAADGLMQLLVTAGQDDLLIFWDVIDMHHHSQFKERTSEVTALAYDPSSDMLVTGHENGDMALWNIETGATIRVDAHSNTVTCLEVVNHSFSTSNTASKQFVISGSYDGTVAVWDIARIARTQKAVPRATFDAGIGEIYALVYSAEGELVIGGADPPLRIWAFDGSQCLSTLKLNAHTMPINALVRDGSVVISCADDMTIRVWDTRSHIWLRTIVDAHTAPITSLLMVPETPLLASADEVGVVSLWEYATTELSGGLAFVSAASSSHVDTLRREGDDRLAGASSFAAMASPLAVTPSTHALSRMKNPGRSGSARMASLSVGTATPLASFANDVGITDLAYIVQRREVAASTHNGTVVLIDINAVLDAFNGVDDTAAAAAVKQAAADTAAAALAALDDDAIAAAIEAHYTRDLSADDEPNPSNENSSDTATEPDWDALVALEEARKKPRAQ</sequence>
<dbReference type="SUPFAM" id="SSF50978">
    <property type="entry name" value="WD40 repeat-like"/>
    <property type="match status" value="2"/>
</dbReference>